<evidence type="ECO:0000313" key="3">
    <source>
        <dbReference type="Proteomes" id="UP000245768"/>
    </source>
</evidence>
<dbReference type="EMBL" id="KZ819638">
    <property type="protein sequence ID" value="PWN88622.1"/>
    <property type="molecule type" value="Genomic_DNA"/>
</dbReference>
<evidence type="ECO:0000256" key="1">
    <source>
        <dbReference type="SAM" id="MobiDB-lite"/>
    </source>
</evidence>
<organism evidence="2 3">
    <name type="scientific">Acaromyces ingoldii</name>
    <dbReference type="NCBI Taxonomy" id="215250"/>
    <lineage>
        <taxon>Eukaryota</taxon>
        <taxon>Fungi</taxon>
        <taxon>Dikarya</taxon>
        <taxon>Basidiomycota</taxon>
        <taxon>Ustilaginomycotina</taxon>
        <taxon>Exobasidiomycetes</taxon>
        <taxon>Exobasidiales</taxon>
        <taxon>Cryptobasidiaceae</taxon>
        <taxon>Acaromyces</taxon>
    </lineage>
</organism>
<keyword evidence="3" id="KW-1185">Reference proteome</keyword>
<dbReference type="GeneID" id="37047173"/>
<dbReference type="Proteomes" id="UP000245768">
    <property type="component" value="Unassembled WGS sequence"/>
</dbReference>
<dbReference type="SUPFAM" id="SSF52047">
    <property type="entry name" value="RNI-like"/>
    <property type="match status" value="1"/>
</dbReference>
<sequence length="629" mass="69445">MSVVKRPEPGPIMGTYRNEDLNAVVDYLSDGSEAIIEPCVFDLRWATGRPRGSSVATLLAAAKPPIPLPIRLARCQDDANGIEDGSKNDIKTRAIRQIILSGAHIMSFSGAMPNFMSLVRLHASLTSLDLQHSHFPYKLVPCKELAHAINTSVLRSLNMPNFYRVGGAVFVIDLINNLDCPSLETLYLNKAINLFGADVDDEDDLNGTAEAGEENIDMTQKEVQARVGDALAHLVSPWHIPRRGWAPNLKKLHLNANELGIKTVKRITRAILGQDRKIKRDGRISPPNRTLMSVEMLATYSDNSEDEAESDEEGQGTRSSAAVTASEASLRRVKSISSLLRERRMQEASAAAPTTPSSSAGDIIRVANSSRKPTSAQAGKETVTKENWRRLLGNHLWQNRRMASKVRESARRALPVVRVLGCCSREASSSSSSSSFPFTCLPAELRRRIVELLLDESDDKERQLTRQQMENVISFACERSTIGCGTRSAQLGMSDLALSRLTLELQHRQAEEENNEKEEADPSLIPHHRWSWFEMVRERSVPRDWPAAIIDESSFQSKSAYHGPRDDEEATEAERSSFGGGGGPDGQGGLTTMRPITVTKERKLQLWQTSGLRAFWEATGTTTALAADI</sequence>
<protein>
    <recommendedName>
        <fullName evidence="4">RNI-like protein</fullName>
    </recommendedName>
</protein>
<dbReference type="STRING" id="215250.A0A316YHI1"/>
<dbReference type="RefSeq" id="XP_025375820.1">
    <property type="nucleotide sequence ID" value="XM_025525257.1"/>
</dbReference>
<evidence type="ECO:0000313" key="2">
    <source>
        <dbReference type="EMBL" id="PWN88622.1"/>
    </source>
</evidence>
<feature type="region of interest" description="Disordered" evidence="1">
    <location>
        <begin position="556"/>
        <end position="592"/>
    </location>
</feature>
<dbReference type="AlphaFoldDB" id="A0A316YHI1"/>
<name>A0A316YHI1_9BASI</name>
<feature type="compositionally biased region" description="Polar residues" evidence="1">
    <location>
        <begin position="316"/>
        <end position="327"/>
    </location>
</feature>
<accession>A0A316YHI1</accession>
<gene>
    <name evidence="2" type="ORF">FA10DRAFT_303563</name>
</gene>
<feature type="region of interest" description="Disordered" evidence="1">
    <location>
        <begin position="300"/>
        <end position="327"/>
    </location>
</feature>
<reference evidence="2 3" key="1">
    <citation type="journal article" date="2018" name="Mol. Biol. Evol.">
        <title>Broad Genomic Sampling Reveals a Smut Pathogenic Ancestry of the Fungal Clade Ustilaginomycotina.</title>
        <authorList>
            <person name="Kijpornyongpan T."/>
            <person name="Mondo S.J."/>
            <person name="Barry K."/>
            <person name="Sandor L."/>
            <person name="Lee J."/>
            <person name="Lipzen A."/>
            <person name="Pangilinan J."/>
            <person name="LaButti K."/>
            <person name="Hainaut M."/>
            <person name="Henrissat B."/>
            <person name="Grigoriev I.V."/>
            <person name="Spatafora J.W."/>
            <person name="Aime M.C."/>
        </authorList>
    </citation>
    <scope>NUCLEOTIDE SEQUENCE [LARGE SCALE GENOMIC DNA]</scope>
    <source>
        <strain evidence="2 3">MCA 4198</strain>
    </source>
</reference>
<proteinExistence type="predicted"/>
<evidence type="ECO:0008006" key="4">
    <source>
        <dbReference type="Google" id="ProtNLM"/>
    </source>
</evidence>
<dbReference type="OrthoDB" id="120976at2759"/>
<feature type="compositionally biased region" description="Gly residues" evidence="1">
    <location>
        <begin position="578"/>
        <end position="589"/>
    </location>
</feature>
<dbReference type="InParanoid" id="A0A316YHI1"/>
<feature type="compositionally biased region" description="Acidic residues" evidence="1">
    <location>
        <begin position="303"/>
        <end position="314"/>
    </location>
</feature>